<dbReference type="RefSeq" id="WP_166400516.1">
    <property type="nucleotide sequence ID" value="NZ_JAANAS010000061.1"/>
</dbReference>
<organism evidence="8 9">
    <name type="scientific">Psychroflexus maritimus</name>
    <dbReference type="NCBI Taxonomy" id="2714865"/>
    <lineage>
        <taxon>Bacteria</taxon>
        <taxon>Pseudomonadati</taxon>
        <taxon>Bacteroidota</taxon>
        <taxon>Flavobacteriia</taxon>
        <taxon>Flavobacteriales</taxon>
        <taxon>Flavobacteriaceae</taxon>
        <taxon>Psychroflexus</taxon>
    </lineage>
</organism>
<dbReference type="PANTHER" id="PTHR33146:SF10">
    <property type="entry name" value="STRAND-SPECIFIC NUCLEASE, PUTATIVE-RELATED"/>
    <property type="match status" value="1"/>
</dbReference>
<keyword evidence="3" id="KW-0255">Endonuclease</keyword>
<dbReference type="Proteomes" id="UP000643701">
    <property type="component" value="Unassembled WGS sequence"/>
</dbReference>
<keyword evidence="9" id="KW-1185">Reference proteome</keyword>
<evidence type="ECO:0000256" key="4">
    <source>
        <dbReference type="ARBA" id="ARBA00022801"/>
    </source>
</evidence>
<evidence type="ECO:0000256" key="2">
    <source>
        <dbReference type="ARBA" id="ARBA00022723"/>
    </source>
</evidence>
<keyword evidence="7" id="KW-0732">Signal</keyword>
<comment type="caution">
    <text evidence="8">The sequence shown here is derived from an EMBL/GenBank/DDBJ whole genome shotgun (WGS) entry which is preliminary data.</text>
</comment>
<keyword evidence="2" id="KW-0479">Metal-binding</keyword>
<dbReference type="GO" id="GO:0003676">
    <property type="term" value="F:nucleic acid binding"/>
    <property type="evidence" value="ECO:0007669"/>
    <property type="project" value="InterPro"/>
</dbReference>
<evidence type="ECO:0000313" key="9">
    <source>
        <dbReference type="Proteomes" id="UP000643701"/>
    </source>
</evidence>
<evidence type="ECO:0000256" key="7">
    <source>
        <dbReference type="SAM" id="SignalP"/>
    </source>
</evidence>
<dbReference type="EMBL" id="JAANAS010000061">
    <property type="protein sequence ID" value="NGZ90265.1"/>
    <property type="molecule type" value="Genomic_DNA"/>
</dbReference>
<gene>
    <name evidence="8" type="ORF">G7034_08360</name>
</gene>
<keyword evidence="5" id="KW-1015">Disulfide bond</keyword>
<keyword evidence="1" id="KW-0540">Nuclease</keyword>
<dbReference type="Gene3D" id="1.10.575.10">
    <property type="entry name" value="P1 Nuclease"/>
    <property type="match status" value="1"/>
</dbReference>
<feature type="signal peptide" evidence="7">
    <location>
        <begin position="1"/>
        <end position="19"/>
    </location>
</feature>
<dbReference type="InterPro" id="IPR003154">
    <property type="entry name" value="S1/P1nuclease"/>
</dbReference>
<reference evidence="8" key="1">
    <citation type="submission" date="2020-03" db="EMBL/GenBank/DDBJ databases">
        <title>Psychroflexus Maritimus sp. nov., isolate from marine sediment.</title>
        <authorList>
            <person name="Zhong Y.-L."/>
        </authorList>
    </citation>
    <scope>NUCLEOTIDE SEQUENCE</scope>
    <source>
        <strain evidence="8">C1</strain>
    </source>
</reference>
<evidence type="ECO:0000256" key="3">
    <source>
        <dbReference type="ARBA" id="ARBA00022759"/>
    </source>
</evidence>
<feature type="chain" id="PRO_5037330404" evidence="7">
    <location>
        <begin position="20"/>
        <end position="258"/>
    </location>
</feature>
<protein>
    <submittedName>
        <fullName evidence="8">S1/P1 nuclease</fullName>
    </submittedName>
</protein>
<dbReference type="GO" id="GO:0004519">
    <property type="term" value="F:endonuclease activity"/>
    <property type="evidence" value="ECO:0007669"/>
    <property type="project" value="UniProtKB-KW"/>
</dbReference>
<dbReference type="GO" id="GO:0006308">
    <property type="term" value="P:DNA catabolic process"/>
    <property type="evidence" value="ECO:0007669"/>
    <property type="project" value="InterPro"/>
</dbReference>
<keyword evidence="4" id="KW-0378">Hydrolase</keyword>
<evidence type="ECO:0000256" key="1">
    <source>
        <dbReference type="ARBA" id="ARBA00022722"/>
    </source>
</evidence>
<evidence type="ECO:0000256" key="5">
    <source>
        <dbReference type="ARBA" id="ARBA00023157"/>
    </source>
</evidence>
<keyword evidence="6" id="KW-0325">Glycoprotein</keyword>
<dbReference type="GO" id="GO:0016788">
    <property type="term" value="F:hydrolase activity, acting on ester bonds"/>
    <property type="evidence" value="ECO:0007669"/>
    <property type="project" value="InterPro"/>
</dbReference>
<name>A0A967AEJ2_9FLAO</name>
<dbReference type="AlphaFoldDB" id="A0A967AEJ2"/>
<dbReference type="Pfam" id="PF02265">
    <property type="entry name" value="S1-P1_nuclease"/>
    <property type="match status" value="1"/>
</dbReference>
<evidence type="ECO:0000313" key="8">
    <source>
        <dbReference type="EMBL" id="NGZ90265.1"/>
    </source>
</evidence>
<accession>A0A967AEJ2</accession>
<dbReference type="CDD" id="cd11010">
    <property type="entry name" value="S1-P1_nuclease"/>
    <property type="match status" value="1"/>
</dbReference>
<sequence length="258" mass="29858">MRILIYCFSFLFFSSAVFANEDWGKNGHRAVAQIAESYLSNKARDQIEKLLEGESMATASTFADEIKSDSRYDEFNTWHYVNVDFDATYQTVDKNPAGDLLQGIKTCLTQLEDTTTSANDKTFYLKMLIHLIADMHQPLHLGLEEDRGANDIKVTWFGNSTNLHRVWDTNMIESYNMSFTELAHHKFPLTEDEINIYQEGNLMDWFDETRILTQEVYLSAQDGDALGYAYSYQWLPRLRKQLHKAGIRLAQMLNELYG</sequence>
<dbReference type="GO" id="GO:0046872">
    <property type="term" value="F:metal ion binding"/>
    <property type="evidence" value="ECO:0007669"/>
    <property type="project" value="UniProtKB-KW"/>
</dbReference>
<proteinExistence type="predicted"/>
<dbReference type="PANTHER" id="PTHR33146">
    <property type="entry name" value="ENDONUCLEASE 4"/>
    <property type="match status" value="1"/>
</dbReference>
<evidence type="ECO:0000256" key="6">
    <source>
        <dbReference type="ARBA" id="ARBA00023180"/>
    </source>
</evidence>
<dbReference type="InterPro" id="IPR008947">
    <property type="entry name" value="PLipase_C/P1_nuclease_dom_sf"/>
</dbReference>
<dbReference type="SUPFAM" id="SSF48537">
    <property type="entry name" value="Phospholipase C/P1 nuclease"/>
    <property type="match status" value="1"/>
</dbReference>